<sequence>MEAYINTNSPNTLDDIIAQQRGLGYTKFRFKMSSDELWLVCSL</sequence>
<accession>C9DFX5</accession>
<organism evidence="1 2">
    <name type="scientific">Delftia phage PhiW-14</name>
    <name type="common">Deftia acidovorans bacteriophage phiW-14</name>
    <dbReference type="NCBI Taxonomy" id="665032"/>
    <lineage>
        <taxon>Viruses</taxon>
        <taxon>Duplodnaviria</taxon>
        <taxon>Heunggongvirae</taxon>
        <taxon>Uroviricota</taxon>
        <taxon>Caudoviricetes</taxon>
        <taxon>Ionavirus</taxon>
        <taxon>Ionavirus W14</taxon>
    </lineage>
</organism>
<evidence type="ECO:0000313" key="2">
    <source>
        <dbReference type="Proteomes" id="UP000008986"/>
    </source>
</evidence>
<name>C9DFX5_BPW14</name>
<organismHost>
    <name type="scientific">Delftia acidovorans</name>
    <name type="common">Pseudomonas acidovorans</name>
    <name type="synonym">Comamonas acidovorans</name>
    <dbReference type="NCBI Taxonomy" id="80866"/>
</organismHost>
<dbReference type="GeneID" id="8683950"/>
<dbReference type="EMBL" id="GQ357915">
    <property type="protein sequence ID" value="ACV50026.1"/>
    <property type="molecule type" value="Genomic_DNA"/>
</dbReference>
<dbReference type="RefSeq" id="YP_003358858.1">
    <property type="nucleotide sequence ID" value="NC_013697.1"/>
</dbReference>
<proteinExistence type="predicted"/>
<gene>
    <name evidence="1" type="primary">3</name>
</gene>
<reference evidence="2" key="1">
    <citation type="submission" date="2009-07" db="EMBL/GenBank/DDBJ databases">
        <authorList>
            <person name="Kropinski A.M."/>
            <person name="Villegas A."/>
            <person name="Lingohr E.J."/>
        </authorList>
    </citation>
    <scope>NUCLEOTIDE SEQUENCE [LARGE SCALE GENOMIC DNA]</scope>
</reference>
<keyword evidence="2" id="KW-1185">Reference proteome</keyword>
<dbReference type="KEGG" id="vg:8683950"/>
<dbReference type="Proteomes" id="UP000008986">
    <property type="component" value="Segment"/>
</dbReference>
<evidence type="ECO:0000313" key="1">
    <source>
        <dbReference type="EMBL" id="ACV50026.1"/>
    </source>
</evidence>
<protein>
    <submittedName>
        <fullName evidence="1">Uncharacterized protein</fullName>
    </submittedName>
</protein>